<protein>
    <submittedName>
        <fullName evidence="3">Uncharacterized protein</fullName>
    </submittedName>
</protein>
<proteinExistence type="predicted"/>
<feature type="compositionally biased region" description="Low complexity" evidence="1">
    <location>
        <begin position="168"/>
        <end position="182"/>
    </location>
</feature>
<keyword evidence="2" id="KW-0472">Membrane</keyword>
<dbReference type="Proteomes" id="UP001221142">
    <property type="component" value="Unassembled WGS sequence"/>
</dbReference>
<feature type="region of interest" description="Disordered" evidence="1">
    <location>
        <begin position="163"/>
        <end position="185"/>
    </location>
</feature>
<feature type="transmembrane region" description="Helical" evidence="2">
    <location>
        <begin position="62"/>
        <end position="82"/>
    </location>
</feature>
<evidence type="ECO:0000256" key="1">
    <source>
        <dbReference type="SAM" id="MobiDB-lite"/>
    </source>
</evidence>
<evidence type="ECO:0000256" key="2">
    <source>
        <dbReference type="SAM" id="Phobius"/>
    </source>
</evidence>
<dbReference type="AlphaFoldDB" id="A0AAD7C5W2"/>
<reference evidence="3" key="1">
    <citation type="submission" date="2023-03" db="EMBL/GenBank/DDBJ databases">
        <title>Massive genome expansion in bonnet fungi (Mycena s.s.) driven by repeated elements and novel gene families across ecological guilds.</title>
        <authorList>
            <consortium name="Lawrence Berkeley National Laboratory"/>
            <person name="Harder C.B."/>
            <person name="Miyauchi S."/>
            <person name="Viragh M."/>
            <person name="Kuo A."/>
            <person name="Thoen E."/>
            <person name="Andreopoulos B."/>
            <person name="Lu D."/>
            <person name="Skrede I."/>
            <person name="Drula E."/>
            <person name="Henrissat B."/>
            <person name="Morin E."/>
            <person name="Kohler A."/>
            <person name="Barry K."/>
            <person name="LaButti K."/>
            <person name="Morin E."/>
            <person name="Salamov A."/>
            <person name="Lipzen A."/>
            <person name="Mereny Z."/>
            <person name="Hegedus B."/>
            <person name="Baldrian P."/>
            <person name="Stursova M."/>
            <person name="Weitz H."/>
            <person name="Taylor A."/>
            <person name="Grigoriev I.V."/>
            <person name="Nagy L.G."/>
            <person name="Martin F."/>
            <person name="Kauserud H."/>
        </authorList>
    </citation>
    <scope>NUCLEOTIDE SEQUENCE</scope>
    <source>
        <strain evidence="3">9284</strain>
    </source>
</reference>
<comment type="caution">
    <text evidence="3">The sequence shown here is derived from an EMBL/GenBank/DDBJ whole genome shotgun (WGS) entry which is preliminary data.</text>
</comment>
<dbReference type="EMBL" id="JARKIF010000005">
    <property type="protein sequence ID" value="KAJ7639444.1"/>
    <property type="molecule type" value="Genomic_DNA"/>
</dbReference>
<organism evidence="3 4">
    <name type="scientific">Roridomyces roridus</name>
    <dbReference type="NCBI Taxonomy" id="1738132"/>
    <lineage>
        <taxon>Eukaryota</taxon>
        <taxon>Fungi</taxon>
        <taxon>Dikarya</taxon>
        <taxon>Basidiomycota</taxon>
        <taxon>Agaricomycotina</taxon>
        <taxon>Agaricomycetes</taxon>
        <taxon>Agaricomycetidae</taxon>
        <taxon>Agaricales</taxon>
        <taxon>Marasmiineae</taxon>
        <taxon>Mycenaceae</taxon>
        <taxon>Roridomyces</taxon>
    </lineage>
</organism>
<accession>A0AAD7C5W2</accession>
<gene>
    <name evidence="3" type="ORF">FB45DRAFT_426900</name>
</gene>
<evidence type="ECO:0000313" key="4">
    <source>
        <dbReference type="Proteomes" id="UP001221142"/>
    </source>
</evidence>
<evidence type="ECO:0000313" key="3">
    <source>
        <dbReference type="EMBL" id="KAJ7639444.1"/>
    </source>
</evidence>
<name>A0AAD7C5W2_9AGAR</name>
<sequence length="379" mass="40754">MLCCFFNRKNIGLQDQNEMHAAGHVESHGGGSHKDDIPPFVLKPILAMSLISPTQDTTTLCYLILALQTLNLLLLLLLLILLMRRCVPGLGRVDPEGSGSTIHPPPTVLGFRRKAIPHDMLHMENNMAVWGDRWVPASEATPFVDEPQLGEIDVNGVYTPSPSAYDGSTPPLSPDSTSSSALAEKERNSLHFGGVDALDLALLPPFTDANVVSHTQSPATAAAPSFAANDFSDALVPLDVYPASDFAYPVAFADELPSYTPVDNGSTFYNGSSYSSPFHNPPDFFTASGSGSGYSSSAPTPFPPIPDMWSYSPVYDHGSAEYLHPSPQPEYDPVPIYSEPEYSAHNVLAYSQESDGYAAAAAGLFNDNVPYMPGQFPTQ</sequence>
<keyword evidence="2" id="KW-1133">Transmembrane helix</keyword>
<keyword evidence="2" id="KW-0812">Transmembrane</keyword>
<keyword evidence="4" id="KW-1185">Reference proteome</keyword>